<reference evidence="1" key="1">
    <citation type="submission" date="2020-03" db="EMBL/GenBank/DDBJ databases">
        <title>A high-quality chromosome-level genome assembly of a woody plant with both climbing and erect habits, Rhamnella rubrinervis.</title>
        <authorList>
            <person name="Lu Z."/>
            <person name="Yang Y."/>
            <person name="Zhu X."/>
            <person name="Sun Y."/>
        </authorList>
    </citation>
    <scope>NUCLEOTIDE SEQUENCE</scope>
    <source>
        <strain evidence="1">BYM</strain>
        <tissue evidence="1">Leaf</tissue>
    </source>
</reference>
<dbReference type="EMBL" id="VOIH02000004">
    <property type="protein sequence ID" value="KAF3448328.1"/>
    <property type="molecule type" value="Genomic_DNA"/>
</dbReference>
<dbReference type="Proteomes" id="UP000796880">
    <property type="component" value="Unassembled WGS sequence"/>
</dbReference>
<evidence type="ECO:0000313" key="1">
    <source>
        <dbReference type="EMBL" id="KAF3448328.1"/>
    </source>
</evidence>
<accession>A0A8K0MJU5</accession>
<gene>
    <name evidence="1" type="ORF">FNV43_RR09041</name>
</gene>
<organism evidence="1 2">
    <name type="scientific">Rhamnella rubrinervis</name>
    <dbReference type="NCBI Taxonomy" id="2594499"/>
    <lineage>
        <taxon>Eukaryota</taxon>
        <taxon>Viridiplantae</taxon>
        <taxon>Streptophyta</taxon>
        <taxon>Embryophyta</taxon>
        <taxon>Tracheophyta</taxon>
        <taxon>Spermatophyta</taxon>
        <taxon>Magnoliopsida</taxon>
        <taxon>eudicotyledons</taxon>
        <taxon>Gunneridae</taxon>
        <taxon>Pentapetalae</taxon>
        <taxon>rosids</taxon>
        <taxon>fabids</taxon>
        <taxon>Rosales</taxon>
        <taxon>Rhamnaceae</taxon>
        <taxon>rhamnoid group</taxon>
        <taxon>Rhamneae</taxon>
        <taxon>Rhamnella</taxon>
    </lineage>
</organism>
<protein>
    <submittedName>
        <fullName evidence="1">Uncharacterized protein</fullName>
    </submittedName>
</protein>
<name>A0A8K0MJU5_9ROSA</name>
<dbReference type="AlphaFoldDB" id="A0A8K0MJU5"/>
<evidence type="ECO:0000313" key="2">
    <source>
        <dbReference type="Proteomes" id="UP000796880"/>
    </source>
</evidence>
<proteinExistence type="predicted"/>
<comment type="caution">
    <text evidence="1">The sequence shown here is derived from an EMBL/GenBank/DDBJ whole genome shotgun (WGS) entry which is preliminary data.</text>
</comment>
<sequence length="91" mass="10154">MPTKYFQNHTSLVDTTTNTASGSSKKDNTRIRELLETLDLDHFGVVCLLLRFRIFRISDFGVELFVFDSGSRGFGNAEARIARLRIGGGVV</sequence>
<keyword evidence="2" id="KW-1185">Reference proteome</keyword>